<comment type="caution">
    <text evidence="1">The sequence shown here is derived from an EMBL/GenBank/DDBJ whole genome shotgun (WGS) entry which is preliminary data.</text>
</comment>
<reference evidence="1 2" key="1">
    <citation type="submission" date="2018-05" db="EMBL/GenBank/DDBJ databases">
        <title>Genomic Encyclopedia of Type Strains, Phase IV (KMG-V): Genome sequencing to study the core and pangenomes of soil and plant-associated prokaryotes.</title>
        <authorList>
            <person name="Whitman W."/>
        </authorList>
    </citation>
    <scope>NUCLEOTIDE SEQUENCE [LARGE SCALE GENOMIC DNA]</scope>
    <source>
        <strain evidence="1 2">SLV-132</strain>
    </source>
</reference>
<sequence length="159" mass="16953">MPCLEPTQLRNDMNPVVLNRVMAACIAQTQLDNAVFAFALSGAYGHFDSLRVADKTAHQVVKVIRGFTLQSADSAQLQAFQSHLTATMGNPAQRRGLCASVRSFGPPAYFPAYMVQHGMAAMSAATAGSTPAPRALVDNFDEARGWTAAVTSYLQCEGA</sequence>
<dbReference type="Proteomes" id="UP000245754">
    <property type="component" value="Unassembled WGS sequence"/>
</dbReference>
<name>A0A316F0P5_9BURK</name>
<protein>
    <submittedName>
        <fullName evidence="1">Uncharacterized protein</fullName>
    </submittedName>
</protein>
<dbReference type="EMBL" id="QGGT01000001">
    <property type="protein sequence ID" value="PWK37149.1"/>
    <property type="molecule type" value="Genomic_DNA"/>
</dbReference>
<organism evidence="1 2">
    <name type="scientific">Cupriavidus plantarum</name>
    <dbReference type="NCBI Taxonomy" id="942865"/>
    <lineage>
        <taxon>Bacteria</taxon>
        <taxon>Pseudomonadati</taxon>
        <taxon>Pseudomonadota</taxon>
        <taxon>Betaproteobacteria</taxon>
        <taxon>Burkholderiales</taxon>
        <taxon>Burkholderiaceae</taxon>
        <taxon>Cupriavidus</taxon>
    </lineage>
</organism>
<evidence type="ECO:0000313" key="2">
    <source>
        <dbReference type="Proteomes" id="UP000245754"/>
    </source>
</evidence>
<gene>
    <name evidence="1" type="ORF">C7419_1011031</name>
</gene>
<evidence type="ECO:0000313" key="1">
    <source>
        <dbReference type="EMBL" id="PWK37149.1"/>
    </source>
</evidence>
<accession>A0A316F0P5</accession>
<proteinExistence type="predicted"/>
<dbReference type="AlphaFoldDB" id="A0A316F0P5"/>
<keyword evidence="2" id="KW-1185">Reference proteome</keyword>